<comment type="caution">
    <text evidence="2">The sequence shown here is derived from an EMBL/GenBank/DDBJ whole genome shotgun (WGS) entry which is preliminary data.</text>
</comment>
<keyword evidence="1" id="KW-0732">Signal</keyword>
<protein>
    <submittedName>
        <fullName evidence="2">Uncharacterized protein</fullName>
    </submittedName>
</protein>
<sequence length="125" mass="13064">MKFASIVIASILLFATQVASSAGSVDGSHETNAGTGFNIRDVSGTNGLQAFVSGYGGGGSGWYDVPSSFDNPATAHWSRSGWEIVGFQVPTTGETRGWYLETGSGVTNLTFFGFNQDIGLTRDGL</sequence>
<accession>A0A409WVE7</accession>
<feature type="signal peptide" evidence="1">
    <location>
        <begin position="1"/>
        <end position="21"/>
    </location>
</feature>
<evidence type="ECO:0000313" key="2">
    <source>
        <dbReference type="EMBL" id="PPQ82504.1"/>
    </source>
</evidence>
<evidence type="ECO:0000256" key="1">
    <source>
        <dbReference type="SAM" id="SignalP"/>
    </source>
</evidence>
<evidence type="ECO:0000313" key="3">
    <source>
        <dbReference type="Proteomes" id="UP000283269"/>
    </source>
</evidence>
<gene>
    <name evidence="2" type="ORF">CVT25_007074</name>
</gene>
<dbReference type="Proteomes" id="UP000283269">
    <property type="component" value="Unassembled WGS sequence"/>
</dbReference>
<feature type="chain" id="PRO_5019183925" evidence="1">
    <location>
        <begin position="22"/>
        <end position="125"/>
    </location>
</feature>
<keyword evidence="3" id="KW-1185">Reference proteome</keyword>
<name>A0A409WVE7_PSICY</name>
<organism evidence="2 3">
    <name type="scientific">Psilocybe cyanescens</name>
    <dbReference type="NCBI Taxonomy" id="93625"/>
    <lineage>
        <taxon>Eukaryota</taxon>
        <taxon>Fungi</taxon>
        <taxon>Dikarya</taxon>
        <taxon>Basidiomycota</taxon>
        <taxon>Agaricomycotina</taxon>
        <taxon>Agaricomycetes</taxon>
        <taxon>Agaricomycetidae</taxon>
        <taxon>Agaricales</taxon>
        <taxon>Agaricineae</taxon>
        <taxon>Strophariaceae</taxon>
        <taxon>Psilocybe</taxon>
    </lineage>
</organism>
<dbReference type="AlphaFoldDB" id="A0A409WVE7"/>
<dbReference type="InParanoid" id="A0A409WVE7"/>
<dbReference type="OrthoDB" id="2940489at2759"/>
<proteinExistence type="predicted"/>
<reference evidence="2 3" key="1">
    <citation type="journal article" date="2018" name="Evol. Lett.">
        <title>Horizontal gene cluster transfer increased hallucinogenic mushroom diversity.</title>
        <authorList>
            <person name="Reynolds H.T."/>
            <person name="Vijayakumar V."/>
            <person name="Gluck-Thaler E."/>
            <person name="Korotkin H.B."/>
            <person name="Matheny P.B."/>
            <person name="Slot J.C."/>
        </authorList>
    </citation>
    <scope>NUCLEOTIDE SEQUENCE [LARGE SCALE GENOMIC DNA]</scope>
    <source>
        <strain evidence="2 3">2631</strain>
    </source>
</reference>
<dbReference type="EMBL" id="NHYD01003127">
    <property type="protein sequence ID" value="PPQ82504.1"/>
    <property type="molecule type" value="Genomic_DNA"/>
</dbReference>